<keyword evidence="2 8" id="KW-0812">Transmembrane</keyword>
<gene>
    <name evidence="11" type="ORF">UY3_17053</name>
</gene>
<dbReference type="PANTHER" id="PTHR16271">
    <property type="entry name" value="F-BOX ONLY PROTEIN 34/46 FAMILY MEMBER"/>
    <property type="match status" value="1"/>
</dbReference>
<dbReference type="InterPro" id="IPR001810">
    <property type="entry name" value="F-box_dom"/>
</dbReference>
<dbReference type="Pfam" id="PF12937">
    <property type="entry name" value="F-box-like"/>
    <property type="match status" value="1"/>
</dbReference>
<dbReference type="Pfam" id="PF00002">
    <property type="entry name" value="7tm_2"/>
    <property type="match status" value="1"/>
</dbReference>
<keyword evidence="12" id="KW-1185">Reference proteome</keyword>
<organism evidence="11 12">
    <name type="scientific">Chelonia mydas</name>
    <name type="common">Green sea-turtle</name>
    <name type="synonym">Chelonia agassizi</name>
    <dbReference type="NCBI Taxonomy" id="8469"/>
    <lineage>
        <taxon>Eukaryota</taxon>
        <taxon>Metazoa</taxon>
        <taxon>Chordata</taxon>
        <taxon>Craniata</taxon>
        <taxon>Vertebrata</taxon>
        <taxon>Euteleostomi</taxon>
        <taxon>Archelosauria</taxon>
        <taxon>Testudinata</taxon>
        <taxon>Testudines</taxon>
        <taxon>Cryptodira</taxon>
        <taxon>Durocryptodira</taxon>
        <taxon>Americhelydia</taxon>
        <taxon>Chelonioidea</taxon>
        <taxon>Cheloniidae</taxon>
        <taxon>Chelonia</taxon>
    </lineage>
</organism>
<dbReference type="PRINTS" id="PR00249">
    <property type="entry name" value="GPCRSECRETIN"/>
</dbReference>
<evidence type="ECO:0000256" key="5">
    <source>
        <dbReference type="ARBA" id="ARBA00023136"/>
    </source>
</evidence>
<evidence type="ECO:0000256" key="2">
    <source>
        <dbReference type="ARBA" id="ARBA00022692"/>
    </source>
</evidence>
<protein>
    <submittedName>
        <fullName evidence="11">F-box only protein 46</fullName>
    </submittedName>
</protein>
<dbReference type="EMBL" id="KB586104">
    <property type="protein sequence ID" value="EMP25871.1"/>
    <property type="molecule type" value="Genomic_DNA"/>
</dbReference>
<feature type="transmembrane region" description="Helical" evidence="8">
    <location>
        <begin position="150"/>
        <end position="171"/>
    </location>
</feature>
<dbReference type="SUPFAM" id="SSF53187">
    <property type="entry name" value="Zn-dependent exopeptidases"/>
    <property type="match status" value="1"/>
</dbReference>
<dbReference type="GO" id="GO:0004930">
    <property type="term" value="F:G protein-coupled receptor activity"/>
    <property type="evidence" value="ECO:0007669"/>
    <property type="project" value="InterPro"/>
</dbReference>
<dbReference type="InterPro" id="IPR017983">
    <property type="entry name" value="GPCR_2_secretin-like_CS"/>
</dbReference>
<evidence type="ECO:0000256" key="8">
    <source>
        <dbReference type="SAM" id="Phobius"/>
    </source>
</evidence>
<keyword evidence="6" id="KW-0863">Zinc-finger</keyword>
<dbReference type="GO" id="GO:0008270">
    <property type="term" value="F:zinc ion binding"/>
    <property type="evidence" value="ECO:0007669"/>
    <property type="project" value="UniProtKB-KW"/>
</dbReference>
<dbReference type="Proteomes" id="UP000031443">
    <property type="component" value="Unassembled WGS sequence"/>
</dbReference>
<comment type="subcellular location">
    <subcellularLocation>
        <location evidence="1">Membrane</location>
        <topology evidence="1">Multi-pass membrane protein</topology>
    </subcellularLocation>
</comment>
<keyword evidence="3" id="KW-0833">Ubl conjugation pathway</keyword>
<evidence type="ECO:0000256" key="3">
    <source>
        <dbReference type="ARBA" id="ARBA00022786"/>
    </source>
</evidence>
<evidence type="ECO:0000256" key="7">
    <source>
        <dbReference type="SAM" id="MobiDB-lite"/>
    </source>
</evidence>
<dbReference type="InterPro" id="IPR007484">
    <property type="entry name" value="Peptidase_M28"/>
</dbReference>
<dbReference type="InterPro" id="IPR000832">
    <property type="entry name" value="GPCR_2_secretin-like"/>
</dbReference>
<dbReference type="Gene3D" id="1.20.1280.50">
    <property type="match status" value="1"/>
</dbReference>
<keyword evidence="6" id="KW-0862">Zinc</keyword>
<dbReference type="Gene3D" id="1.20.1070.10">
    <property type="entry name" value="Rhodopsin 7-helix transmembrane proteins"/>
    <property type="match status" value="1"/>
</dbReference>
<dbReference type="CDD" id="cd22177">
    <property type="entry name" value="F-box_FBXO46"/>
    <property type="match status" value="1"/>
</dbReference>
<reference evidence="12" key="1">
    <citation type="journal article" date="2013" name="Nat. Genet.">
        <title>The draft genomes of soft-shell turtle and green sea turtle yield insights into the development and evolution of the turtle-specific body plan.</title>
        <authorList>
            <person name="Wang Z."/>
            <person name="Pascual-Anaya J."/>
            <person name="Zadissa A."/>
            <person name="Li W."/>
            <person name="Niimura Y."/>
            <person name="Huang Z."/>
            <person name="Li C."/>
            <person name="White S."/>
            <person name="Xiong Z."/>
            <person name="Fang D."/>
            <person name="Wang B."/>
            <person name="Ming Y."/>
            <person name="Chen Y."/>
            <person name="Zheng Y."/>
            <person name="Kuraku S."/>
            <person name="Pignatelli M."/>
            <person name="Herrero J."/>
            <person name="Beal K."/>
            <person name="Nozawa M."/>
            <person name="Li Q."/>
            <person name="Wang J."/>
            <person name="Zhang H."/>
            <person name="Yu L."/>
            <person name="Shigenobu S."/>
            <person name="Wang J."/>
            <person name="Liu J."/>
            <person name="Flicek P."/>
            <person name="Searle S."/>
            <person name="Wang J."/>
            <person name="Kuratani S."/>
            <person name="Yin Y."/>
            <person name="Aken B."/>
            <person name="Zhang G."/>
            <person name="Irie N."/>
        </authorList>
    </citation>
    <scope>NUCLEOTIDE SEQUENCE [LARGE SCALE GENOMIC DNA]</scope>
</reference>
<dbReference type="PROSITE" id="PS51113">
    <property type="entry name" value="ZF_BTK"/>
    <property type="match status" value="1"/>
</dbReference>
<dbReference type="PROSITE" id="PS50261">
    <property type="entry name" value="G_PROTEIN_RECEP_F2_4"/>
    <property type="match status" value="1"/>
</dbReference>
<feature type="compositionally biased region" description="Basic and acidic residues" evidence="7">
    <location>
        <begin position="326"/>
        <end position="345"/>
    </location>
</feature>
<dbReference type="eggNOG" id="KOG4564">
    <property type="taxonomic scope" value="Eukaryota"/>
</dbReference>
<dbReference type="STRING" id="8469.M7AL46"/>
<feature type="region of interest" description="Disordered" evidence="7">
    <location>
        <begin position="543"/>
        <end position="585"/>
    </location>
</feature>
<name>M7AL46_CHEMY</name>
<feature type="region of interest" description="Disordered" evidence="7">
    <location>
        <begin position="309"/>
        <end position="345"/>
    </location>
</feature>
<evidence type="ECO:0000259" key="9">
    <source>
        <dbReference type="PROSITE" id="PS50181"/>
    </source>
</evidence>
<feature type="transmembrane region" description="Helical" evidence="8">
    <location>
        <begin position="104"/>
        <end position="129"/>
    </location>
</feature>
<dbReference type="InterPro" id="IPR001562">
    <property type="entry name" value="Znf_Btk_motif"/>
</dbReference>
<evidence type="ECO:0000256" key="6">
    <source>
        <dbReference type="PROSITE-ProRule" id="PRU00432"/>
    </source>
</evidence>
<proteinExistence type="predicted"/>
<sequence>MLTSCVKTLQNTKPLDCMGSSVSALPSELDSEEPQSFLQPEEASSSEKSAKDTFAAWRQYQQDCERSMAEEPYPAGAPILFVIPWVIIRYLYENNQCWERNDNMAYWWIIRCPILLAILVNFVIFVRIIKILVSKLRAHQMRYTDYKFRLAKSTLTLIPLLGIHEVVFALVTEEQAQGTLRYVKLFFELFLSSWQGLLVSILYCFVNREVQSEIRRKWQRCQLSADLLEKHGHSCSHGPSCRCQHGKASEAIIDLLLLSLRIFAFALWRPQAASVSPFQSRCAAPGAACAPDPLAVCALFGRASTMKVKGKWGSDSSKAKRRRRSHDPSKGKPCPGKDKEGSKEAEDVYLCPEAHAEPGGDTDLLSVAEMVALVEQRTALALQSYSRPCPGGAPAAPPSPVVFLSADQEPADGEKTVVGGGGGQDCSRVAEAVAHFESQQEERSVLRQNGLCSETAECVANSQHSPGEVRIAFRISSSRDPRSPPEVGSRTRPNCMFMSCGTGGPATGSGAHAKDKITCDLYQLISPSRDSLPNNVDFLLSSAAPKGDGASEPPDLEMSCGESQALPGKLDAGPEGRAGEKLGGPAATPRDCVAGFHVDVVVTGVVDQCVFFGKDSTKNMKEETVCLTVGTPTPDGLCSACEDPPPGQLFFLHAQAPRPEDTREAAGSLLDSKKNNGEGGVEWPDGPGLEPAASDTSLCRLYRHVSHDFLEIRFKIQRLLEPRQYMLLLPEHIMVKIFSYLPTQSLAALKCTCHYFKSIIETFGVQATDSRWNRDPLYRDDPCKQCKKHYEKGDVSLCRWHPKPYHHDLPYGRSYWMCCRRTDKDTPGCRVGLHDNNWVLPCDMLRDRAARREDGSVAGKGLAGSEGWKLKLDELRLDILAVRLGHKPRSLSSSQVKRLASLVDLRRLWNSFLKPMLIERYPGSPGNRKGRTFLGATDSAMPCAILLELATALDAELLKAKKQGSEVTLQLLFLDGEEAFGEWSERDSLYGARHLAEHMAKAQHQPGTSQLQAMSLFVLLDLLGARHPTIQNHFPLTASWFDRLIGIGVPVLHLIATPFPWVWHTMEDTEQNLHPRTVENLCKILAAFLAEDLWL</sequence>
<dbReference type="InterPro" id="IPR036047">
    <property type="entry name" value="F-box-like_dom_sf"/>
</dbReference>
<keyword evidence="4 8" id="KW-1133">Transmembrane helix</keyword>
<dbReference type="SMART" id="SM00256">
    <property type="entry name" value="FBOX"/>
    <property type="match status" value="1"/>
</dbReference>
<dbReference type="GO" id="GO:0035556">
    <property type="term" value="P:intracellular signal transduction"/>
    <property type="evidence" value="ECO:0007669"/>
    <property type="project" value="InterPro"/>
</dbReference>
<feature type="domain" description="F-box" evidence="9">
    <location>
        <begin position="723"/>
        <end position="775"/>
    </location>
</feature>
<dbReference type="AlphaFoldDB" id="M7AL46"/>
<dbReference type="GO" id="GO:0007166">
    <property type="term" value="P:cell surface receptor signaling pathway"/>
    <property type="evidence" value="ECO:0007669"/>
    <property type="project" value="InterPro"/>
</dbReference>
<feature type="transmembrane region" description="Helical" evidence="8">
    <location>
        <begin position="183"/>
        <end position="206"/>
    </location>
</feature>
<feature type="domain" description="G-protein coupled receptors family 2 profile 2" evidence="10">
    <location>
        <begin position="76"/>
        <end position="207"/>
    </location>
</feature>
<keyword evidence="6" id="KW-0479">Metal-binding</keyword>
<feature type="transmembrane region" description="Helical" evidence="8">
    <location>
        <begin position="75"/>
        <end position="92"/>
    </location>
</feature>
<evidence type="ECO:0000313" key="11">
    <source>
        <dbReference type="EMBL" id="EMP25871.1"/>
    </source>
</evidence>
<dbReference type="InterPro" id="IPR017981">
    <property type="entry name" value="GPCR_2-like_7TM"/>
</dbReference>
<keyword evidence="5 8" id="KW-0472">Membrane</keyword>
<dbReference type="InterPro" id="IPR039594">
    <property type="entry name" value="FBXO34/46"/>
</dbReference>
<dbReference type="PANTHER" id="PTHR16271:SF10">
    <property type="entry name" value="F-BOX ONLY PROTEIN 46"/>
    <property type="match status" value="1"/>
</dbReference>
<feature type="transmembrane region" description="Helical" evidence="8">
    <location>
        <begin position="251"/>
        <end position="268"/>
    </location>
</feature>
<dbReference type="SUPFAM" id="SSF81321">
    <property type="entry name" value="Family A G protein-coupled receptor-like"/>
    <property type="match status" value="1"/>
</dbReference>
<evidence type="ECO:0000256" key="1">
    <source>
        <dbReference type="ARBA" id="ARBA00004141"/>
    </source>
</evidence>
<evidence type="ECO:0000313" key="12">
    <source>
        <dbReference type="Proteomes" id="UP000031443"/>
    </source>
</evidence>
<dbReference type="PROSITE" id="PS00650">
    <property type="entry name" value="G_PROTEIN_RECEP_F2_2"/>
    <property type="match status" value="1"/>
</dbReference>
<accession>M7AL46</accession>
<dbReference type="Pfam" id="PF04389">
    <property type="entry name" value="Peptidase_M28"/>
    <property type="match status" value="1"/>
</dbReference>
<evidence type="ECO:0000259" key="10">
    <source>
        <dbReference type="PROSITE" id="PS50261"/>
    </source>
</evidence>
<dbReference type="SUPFAM" id="SSF81383">
    <property type="entry name" value="F-box domain"/>
    <property type="match status" value="1"/>
</dbReference>
<dbReference type="PROSITE" id="PS50181">
    <property type="entry name" value="FBOX"/>
    <property type="match status" value="1"/>
</dbReference>
<dbReference type="Gene3D" id="3.40.630.10">
    <property type="entry name" value="Zn peptidases"/>
    <property type="match status" value="1"/>
</dbReference>
<dbReference type="GO" id="GO:0016020">
    <property type="term" value="C:membrane"/>
    <property type="evidence" value="ECO:0007669"/>
    <property type="project" value="UniProtKB-SubCell"/>
</dbReference>
<evidence type="ECO:0000256" key="4">
    <source>
        <dbReference type="ARBA" id="ARBA00022989"/>
    </source>
</evidence>